<keyword evidence="5" id="KW-0472">Membrane</keyword>
<feature type="domain" description="Cytochrome c-type biogenesis protein H TPR" evidence="6">
    <location>
        <begin position="160"/>
        <end position="286"/>
    </location>
</feature>
<evidence type="ECO:0000256" key="5">
    <source>
        <dbReference type="SAM" id="Phobius"/>
    </source>
</evidence>
<keyword evidence="2" id="KW-0677">Repeat</keyword>
<evidence type="ECO:0000256" key="3">
    <source>
        <dbReference type="ARBA" id="ARBA00022748"/>
    </source>
</evidence>
<dbReference type="AlphaFoldDB" id="A0A1G9EU27"/>
<keyword evidence="3" id="KW-0201">Cytochrome c-type biogenesis</keyword>
<feature type="transmembrane region" description="Helical" evidence="5">
    <location>
        <begin position="6"/>
        <end position="23"/>
    </location>
</feature>
<dbReference type="STRING" id="571298.SAMN04488026_105422"/>
<dbReference type="InterPro" id="IPR056413">
    <property type="entry name" value="TPR_CcmH_CycH"/>
</dbReference>
<dbReference type="InterPro" id="IPR011990">
    <property type="entry name" value="TPR-like_helical_dom_sf"/>
</dbReference>
<evidence type="ECO:0000313" key="7">
    <source>
        <dbReference type="EMBL" id="SDK79538.1"/>
    </source>
</evidence>
<dbReference type="EMBL" id="FNEK01000054">
    <property type="protein sequence ID" value="SDK79538.1"/>
    <property type="molecule type" value="Genomic_DNA"/>
</dbReference>
<dbReference type="RefSeq" id="WP_093161400.1">
    <property type="nucleotide sequence ID" value="NZ_FNEK01000054.1"/>
</dbReference>
<evidence type="ECO:0000259" key="6">
    <source>
        <dbReference type="Pfam" id="PF23914"/>
    </source>
</evidence>
<sequence>MTFWIIASALTLVSALLIGWALLRPRAQETGDADKLDIRIYKDQLRAVEKDLARGVVTEEEAGRLRIEIKRRILDADRSTQSETRAAPRSLSFAAAAIAGLGVIGGSFLLYDRLGAPGYEDQPLSKRMADAEKMRAARPSQTEYEAKIPAGQIAEVDPQYSELVEQLRKAVEERPDELQGWVLLARNEARLGNLPAAHAAQKQVIELKGKGATTQDYTAYASMLIQAAGGNVSREADGALNGVLSLDPNNPIARYYMGLMHLQTGRPDQTFAFWEPLLRQGPADAPWIPIIRARLEGVAALAGIQYTLPQVAPMAGISGGPTAEDMAAAAEMSPEERQEMIQSMVEQLGARMAEEGGPPSDWAKLIRAHGVLGNRDQAAAIWAEAQQTFSAPEDLAPIREAAAAAGVAESAPEERGPSAEDVAAAAEMSSSDRAAMIRSMVEQLGDRLATEGGPPQDWARMISSLGVLGERDWAAAIWGEAQERFKDPEHLAIVREAAIAIGLEE</sequence>
<dbReference type="NCBIfam" id="TIGR03142">
    <property type="entry name" value="cytochro_ccmI"/>
    <property type="match status" value="1"/>
</dbReference>
<name>A0A1G9EU27_9RHOB</name>
<dbReference type="GO" id="GO:0017004">
    <property type="term" value="P:cytochrome complex assembly"/>
    <property type="evidence" value="ECO:0007669"/>
    <property type="project" value="UniProtKB-KW"/>
</dbReference>
<dbReference type="OrthoDB" id="9815847at2"/>
<evidence type="ECO:0000256" key="1">
    <source>
        <dbReference type="ARBA" id="ARBA00004196"/>
    </source>
</evidence>
<keyword evidence="5" id="KW-1133">Transmembrane helix</keyword>
<dbReference type="Gene3D" id="1.25.40.10">
    <property type="entry name" value="Tetratricopeptide repeat domain"/>
    <property type="match status" value="1"/>
</dbReference>
<evidence type="ECO:0000313" key="8">
    <source>
        <dbReference type="Proteomes" id="UP000199382"/>
    </source>
</evidence>
<keyword evidence="5" id="KW-0812">Transmembrane</keyword>
<evidence type="ECO:0000256" key="4">
    <source>
        <dbReference type="ARBA" id="ARBA00022803"/>
    </source>
</evidence>
<dbReference type="Proteomes" id="UP000199382">
    <property type="component" value="Unassembled WGS sequence"/>
</dbReference>
<feature type="transmembrane region" description="Helical" evidence="5">
    <location>
        <begin position="91"/>
        <end position="111"/>
    </location>
</feature>
<keyword evidence="4" id="KW-0802">TPR repeat</keyword>
<keyword evidence="8" id="KW-1185">Reference proteome</keyword>
<dbReference type="GO" id="GO:0030313">
    <property type="term" value="C:cell envelope"/>
    <property type="evidence" value="ECO:0007669"/>
    <property type="project" value="UniProtKB-SubCell"/>
</dbReference>
<organism evidence="7 8">
    <name type="scientific">Aliiruegeria lutimaris</name>
    <dbReference type="NCBI Taxonomy" id="571298"/>
    <lineage>
        <taxon>Bacteria</taxon>
        <taxon>Pseudomonadati</taxon>
        <taxon>Pseudomonadota</taxon>
        <taxon>Alphaproteobacteria</taxon>
        <taxon>Rhodobacterales</taxon>
        <taxon>Roseobacteraceae</taxon>
        <taxon>Aliiruegeria</taxon>
    </lineage>
</organism>
<accession>A0A1G9EU27</accession>
<comment type="subcellular location">
    <subcellularLocation>
        <location evidence="1">Cell envelope</location>
    </subcellularLocation>
</comment>
<protein>
    <submittedName>
        <fullName evidence="7">Cytochrome c-type biogenesis protein CcmH</fullName>
    </submittedName>
</protein>
<gene>
    <name evidence="7" type="ORF">SAMN04488026_105422</name>
</gene>
<dbReference type="InterPro" id="IPR017560">
    <property type="entry name" value="Cyt_c_biogenesis_CcmI"/>
</dbReference>
<dbReference type="PANTHER" id="PTHR47870:SF1">
    <property type="entry name" value="CYTOCHROME C-TYPE BIOGENESIS PROTEIN CCMH"/>
    <property type="match status" value="1"/>
</dbReference>
<reference evidence="7 8" key="1">
    <citation type="submission" date="2016-10" db="EMBL/GenBank/DDBJ databases">
        <authorList>
            <person name="de Groot N.N."/>
        </authorList>
    </citation>
    <scope>NUCLEOTIDE SEQUENCE [LARGE SCALE GENOMIC DNA]</scope>
    <source>
        <strain evidence="7 8">DSM 25294</strain>
    </source>
</reference>
<evidence type="ECO:0000256" key="2">
    <source>
        <dbReference type="ARBA" id="ARBA00022737"/>
    </source>
</evidence>
<dbReference type="Pfam" id="PF23914">
    <property type="entry name" value="TPR_CcmH_CycH"/>
    <property type="match status" value="1"/>
</dbReference>
<proteinExistence type="predicted"/>
<dbReference type="SUPFAM" id="SSF48452">
    <property type="entry name" value="TPR-like"/>
    <property type="match status" value="1"/>
</dbReference>
<dbReference type="PANTHER" id="PTHR47870">
    <property type="entry name" value="CYTOCHROME C-TYPE BIOGENESIS PROTEIN CCMH"/>
    <property type="match status" value="1"/>
</dbReference>
<dbReference type="InterPro" id="IPR051263">
    <property type="entry name" value="C-type_cytochrome_biogenesis"/>
</dbReference>